<feature type="transmembrane region" description="Helical" evidence="10">
    <location>
        <begin position="316"/>
        <end position="341"/>
    </location>
</feature>
<gene>
    <name evidence="11" type="primary">arsB</name>
    <name evidence="11" type="ORF">EJP82_14740</name>
</gene>
<dbReference type="OrthoDB" id="9771457at2"/>
<feature type="transmembrane region" description="Helical" evidence="10">
    <location>
        <begin position="185"/>
        <end position="207"/>
    </location>
</feature>
<feature type="transmembrane region" description="Helical" evidence="10">
    <location>
        <begin position="143"/>
        <end position="165"/>
    </location>
</feature>
<protein>
    <submittedName>
        <fullName evidence="11">ACR3 family arsenite efflux transporter</fullName>
    </submittedName>
</protein>
<evidence type="ECO:0000256" key="5">
    <source>
        <dbReference type="ARBA" id="ARBA00022692"/>
    </source>
</evidence>
<comment type="subcellular location">
    <subcellularLocation>
        <location evidence="1 9">Cell membrane</location>
        <topology evidence="1 9">Multi-pass membrane protein</topology>
    </subcellularLocation>
</comment>
<name>A0A3S1EH15_9BACL</name>
<evidence type="ECO:0000256" key="7">
    <source>
        <dbReference type="ARBA" id="ARBA00022989"/>
    </source>
</evidence>
<dbReference type="NCBIfam" id="TIGR00832">
    <property type="entry name" value="acr3"/>
    <property type="match status" value="1"/>
</dbReference>
<dbReference type="PANTHER" id="PTHR43057:SF1">
    <property type="entry name" value="ARSENICAL-RESISTANCE PROTEIN 3"/>
    <property type="match status" value="1"/>
</dbReference>
<accession>A0A3S1EH15</accession>
<evidence type="ECO:0000256" key="10">
    <source>
        <dbReference type="SAM" id="Phobius"/>
    </source>
</evidence>
<dbReference type="Proteomes" id="UP000279446">
    <property type="component" value="Unassembled WGS sequence"/>
</dbReference>
<dbReference type="PANTHER" id="PTHR43057">
    <property type="entry name" value="ARSENITE EFFLUX TRANSPORTER"/>
    <property type="match status" value="1"/>
</dbReference>
<keyword evidence="6" id="KW-0059">Arsenical resistance</keyword>
<evidence type="ECO:0000256" key="9">
    <source>
        <dbReference type="PIRNR" id="PIRNR005508"/>
    </source>
</evidence>
<evidence type="ECO:0000256" key="1">
    <source>
        <dbReference type="ARBA" id="ARBA00004651"/>
    </source>
</evidence>
<dbReference type="GO" id="GO:0015297">
    <property type="term" value="F:antiporter activity"/>
    <property type="evidence" value="ECO:0007669"/>
    <property type="project" value="UniProtKB-UniRule"/>
</dbReference>
<evidence type="ECO:0000313" key="11">
    <source>
        <dbReference type="EMBL" id="RUT45546.1"/>
    </source>
</evidence>
<evidence type="ECO:0000256" key="2">
    <source>
        <dbReference type="ARBA" id="ARBA00010110"/>
    </source>
</evidence>
<sequence length="353" mass="38759">MAQGASKKMSFLDRYLTIWIFGAMAVGLLLGAIIPNFSEVLSQMQVGTTSIPIAIGLIVMMYPPLAKVKYEKLGRVFKDWKVLLLSLVQNWIIGPILMFLLAILFLSDMPEYMIGLIMIGLARCIAMVLVWSDLAKGDPEYTAGLVAFNSIFQIVFYSVFTYVFITVLPDWFGVQGAEVNISMGQIAESVFIYLGVPFMAGLLSRVVGIKLKGADWYEQVFIPKISPLALIALLFTIILMFSLKAGLIVSLPLDVVRIAIPMIIYFVVMFLLSFYMSKRSGTSYPVASSLSFTAASNNFELAIAVAIGVFGLDSGVAFAAVIGPLVEVPVLIALVNVALWIKRKYFDPSLIKP</sequence>
<feature type="transmembrane region" description="Helical" evidence="10">
    <location>
        <begin position="40"/>
        <end position="62"/>
    </location>
</feature>
<keyword evidence="5 9" id="KW-0812">Transmembrane</keyword>
<dbReference type="GO" id="GO:0005886">
    <property type="term" value="C:plasma membrane"/>
    <property type="evidence" value="ECO:0007669"/>
    <property type="project" value="UniProtKB-SubCell"/>
</dbReference>
<dbReference type="GO" id="GO:0046685">
    <property type="term" value="P:response to arsenic-containing substance"/>
    <property type="evidence" value="ECO:0007669"/>
    <property type="project" value="UniProtKB-KW"/>
</dbReference>
<evidence type="ECO:0000256" key="6">
    <source>
        <dbReference type="ARBA" id="ARBA00022849"/>
    </source>
</evidence>
<comment type="caution">
    <text evidence="11">The sequence shown here is derived from an EMBL/GenBank/DDBJ whole genome shotgun (WGS) entry which is preliminary data.</text>
</comment>
<dbReference type="Pfam" id="PF01758">
    <property type="entry name" value="SBF"/>
    <property type="match status" value="1"/>
</dbReference>
<feature type="transmembrane region" description="Helical" evidence="10">
    <location>
        <begin position="112"/>
        <end position="131"/>
    </location>
</feature>
<dbReference type="GO" id="GO:0015105">
    <property type="term" value="F:arsenite transmembrane transporter activity"/>
    <property type="evidence" value="ECO:0007669"/>
    <property type="project" value="TreeGrafter"/>
</dbReference>
<dbReference type="Gene3D" id="1.20.1530.20">
    <property type="match status" value="1"/>
</dbReference>
<dbReference type="AlphaFoldDB" id="A0A3S1EH15"/>
<evidence type="ECO:0000256" key="8">
    <source>
        <dbReference type="ARBA" id="ARBA00023136"/>
    </source>
</evidence>
<comment type="similarity">
    <text evidence="2 9">Belongs to the arsenical resistance-3 (ACR3) (TC 2.A.59) family.</text>
</comment>
<dbReference type="FunFam" id="1.20.1530.20:FF:000009">
    <property type="entry name" value="Arsenite transporter, ACR3 family"/>
    <property type="match status" value="1"/>
</dbReference>
<evidence type="ECO:0000313" key="12">
    <source>
        <dbReference type="Proteomes" id="UP000279446"/>
    </source>
</evidence>
<dbReference type="InterPro" id="IPR038770">
    <property type="entry name" value="Na+/solute_symporter_sf"/>
</dbReference>
<dbReference type="RefSeq" id="WP_127192821.1">
    <property type="nucleotide sequence ID" value="NZ_RZNY01000011.1"/>
</dbReference>
<dbReference type="PIRSF" id="PIRSF005508">
    <property type="entry name" value="Acr3"/>
    <property type="match status" value="1"/>
</dbReference>
<evidence type="ECO:0000256" key="3">
    <source>
        <dbReference type="ARBA" id="ARBA00022448"/>
    </source>
</evidence>
<dbReference type="InterPro" id="IPR002657">
    <property type="entry name" value="BilAc:Na_symport/Acr3"/>
</dbReference>
<dbReference type="GO" id="GO:0015104">
    <property type="term" value="F:antimonite transmembrane transporter activity"/>
    <property type="evidence" value="ECO:0007669"/>
    <property type="project" value="TreeGrafter"/>
</dbReference>
<proteinExistence type="inferred from homology"/>
<feature type="transmembrane region" description="Helical" evidence="10">
    <location>
        <begin position="287"/>
        <end position="310"/>
    </location>
</feature>
<evidence type="ECO:0000256" key="4">
    <source>
        <dbReference type="ARBA" id="ARBA00022475"/>
    </source>
</evidence>
<keyword evidence="8 9" id="KW-0472">Membrane</keyword>
<organism evidence="11 12">
    <name type="scientific">Paenibacillus anaericanus</name>
    <dbReference type="NCBI Taxonomy" id="170367"/>
    <lineage>
        <taxon>Bacteria</taxon>
        <taxon>Bacillati</taxon>
        <taxon>Bacillota</taxon>
        <taxon>Bacilli</taxon>
        <taxon>Bacillales</taxon>
        <taxon>Paenibacillaceae</taxon>
        <taxon>Paenibacillus</taxon>
    </lineage>
</organism>
<feature type="transmembrane region" description="Helical" evidence="10">
    <location>
        <begin position="255"/>
        <end position="275"/>
    </location>
</feature>
<dbReference type="InterPro" id="IPR004706">
    <property type="entry name" value="Arsenical-R_Acr3"/>
</dbReference>
<keyword evidence="4 9" id="KW-1003">Cell membrane</keyword>
<keyword evidence="12" id="KW-1185">Reference proteome</keyword>
<feature type="transmembrane region" description="Helical" evidence="10">
    <location>
        <begin position="228"/>
        <end position="249"/>
    </location>
</feature>
<reference evidence="11 12" key="1">
    <citation type="submission" date="2018-12" db="EMBL/GenBank/DDBJ databases">
        <authorList>
            <person name="Sun L."/>
            <person name="Chen Z."/>
        </authorList>
    </citation>
    <scope>NUCLEOTIDE SEQUENCE [LARGE SCALE GENOMIC DNA]</scope>
    <source>
        <strain evidence="11 12">DSM 15890</strain>
    </source>
</reference>
<feature type="transmembrane region" description="Helical" evidence="10">
    <location>
        <begin position="82"/>
        <end position="106"/>
    </location>
</feature>
<feature type="transmembrane region" description="Helical" evidence="10">
    <location>
        <begin position="12"/>
        <end position="34"/>
    </location>
</feature>
<dbReference type="EMBL" id="RZNY01000011">
    <property type="protein sequence ID" value="RUT45546.1"/>
    <property type="molecule type" value="Genomic_DNA"/>
</dbReference>
<keyword evidence="7 9" id="KW-1133">Transmembrane helix</keyword>
<keyword evidence="3 9" id="KW-0813">Transport</keyword>